<dbReference type="InterPro" id="IPR001867">
    <property type="entry name" value="OmpR/PhoB-type_DNA-bd"/>
</dbReference>
<evidence type="ECO:0000256" key="2">
    <source>
        <dbReference type="PROSITE-ProRule" id="PRU01091"/>
    </source>
</evidence>
<feature type="domain" description="OmpR/PhoB-type" evidence="4">
    <location>
        <begin position="1"/>
        <end position="100"/>
    </location>
</feature>
<dbReference type="SUPFAM" id="SSF48452">
    <property type="entry name" value="TPR-like"/>
    <property type="match status" value="1"/>
</dbReference>
<sequence length="610" mass="70375">MRYTLNHWQIIPLEHLIENTQTGETHKIEPRSMAVLTMLMEKSNEMVSRKEFVEHVWEGRVTVDESLTRCISELRKILERDAKKPEYIKTIHKKGYKLLVDAQKVDPPMLPEQKASTFQRRFVVLAFVVTVFAFVVNMNWPLFSNNAIKNNAKHEVNRVLSDLNGIREVLLASESSTPIVFLSNNDGTNVHYTIKSIPLIEGETKEKQNIIQLLNSYGQVIWQASSLQSDEQQKAMSVDALIEVLRLLQLYKEAPELALLSPEMRTMYSRALYLIDVRGRENLENAFELLDNIVQQRPDFAMAIVQKAVAARMMSFYLELIEERQQQSLQYQLLLKQAQATAPEHPVIRSLTARLDLSRKNWFEYQRILEEAVEYSPACVICVRNLAEHYLNVGFYQKAETLVQTHLDYFPLSTMMHSFLGQIYNMQAQTESAKRQVKIINALGHSSGSDALAMKINIAMAEGDIEQYSKLAEAMVARYPAYQYHKDAVDAQLRGDNDALNQIMSKMPRLDFNIALVAGSYQPIIDRIKRNVSNGVLRDLMLTHGWLQPNSHLSPGYSQGLLRLKNHKDIVQLLIDIGLMDYWSEYNQWPDYCHKNEYLQHRPNYCPPQL</sequence>
<keyword evidence="6" id="KW-1185">Reference proteome</keyword>
<accession>A0ABU2ZP44</accession>
<dbReference type="Gene3D" id="1.10.10.10">
    <property type="entry name" value="Winged helix-like DNA-binding domain superfamily/Winged helix DNA-binding domain"/>
    <property type="match status" value="1"/>
</dbReference>
<dbReference type="RefSeq" id="WP_311367529.1">
    <property type="nucleotide sequence ID" value="NZ_JAVRHX010000001.1"/>
</dbReference>
<dbReference type="EMBL" id="JAVRHX010000001">
    <property type="protein sequence ID" value="MDT0594041.1"/>
    <property type="molecule type" value="Genomic_DNA"/>
</dbReference>
<evidence type="ECO:0000256" key="1">
    <source>
        <dbReference type="ARBA" id="ARBA00023125"/>
    </source>
</evidence>
<keyword evidence="3" id="KW-0812">Transmembrane</keyword>
<proteinExistence type="predicted"/>
<evidence type="ECO:0000259" key="4">
    <source>
        <dbReference type="PROSITE" id="PS51755"/>
    </source>
</evidence>
<organism evidence="5 6">
    <name type="scientific">Glaciecola petra</name>
    <dbReference type="NCBI Taxonomy" id="3075602"/>
    <lineage>
        <taxon>Bacteria</taxon>
        <taxon>Pseudomonadati</taxon>
        <taxon>Pseudomonadota</taxon>
        <taxon>Gammaproteobacteria</taxon>
        <taxon>Alteromonadales</taxon>
        <taxon>Alteromonadaceae</taxon>
        <taxon>Glaciecola</taxon>
    </lineage>
</organism>
<feature type="transmembrane region" description="Helical" evidence="3">
    <location>
        <begin position="122"/>
        <end position="143"/>
    </location>
</feature>
<name>A0ABU2ZP44_9ALTE</name>
<dbReference type="Pfam" id="PF00486">
    <property type="entry name" value="Trans_reg_C"/>
    <property type="match status" value="1"/>
</dbReference>
<dbReference type="Proteomes" id="UP001253545">
    <property type="component" value="Unassembled WGS sequence"/>
</dbReference>
<dbReference type="SMART" id="SM00862">
    <property type="entry name" value="Trans_reg_C"/>
    <property type="match status" value="1"/>
</dbReference>
<dbReference type="Gene3D" id="1.25.40.10">
    <property type="entry name" value="Tetratricopeptide repeat domain"/>
    <property type="match status" value="1"/>
</dbReference>
<evidence type="ECO:0000313" key="5">
    <source>
        <dbReference type="EMBL" id="MDT0594041.1"/>
    </source>
</evidence>
<keyword evidence="1 2" id="KW-0238">DNA-binding</keyword>
<evidence type="ECO:0000313" key="6">
    <source>
        <dbReference type="Proteomes" id="UP001253545"/>
    </source>
</evidence>
<gene>
    <name evidence="5" type="ORF">RM552_04210</name>
</gene>
<dbReference type="PROSITE" id="PS51755">
    <property type="entry name" value="OMPR_PHOB"/>
    <property type="match status" value="1"/>
</dbReference>
<evidence type="ECO:0000256" key="3">
    <source>
        <dbReference type="SAM" id="Phobius"/>
    </source>
</evidence>
<keyword evidence="3" id="KW-0472">Membrane</keyword>
<keyword evidence="3" id="KW-1133">Transmembrane helix</keyword>
<protein>
    <submittedName>
        <fullName evidence="5">Winged helix-turn-helix domain-containing protein</fullName>
    </submittedName>
</protein>
<dbReference type="InterPro" id="IPR011990">
    <property type="entry name" value="TPR-like_helical_dom_sf"/>
</dbReference>
<dbReference type="InterPro" id="IPR036388">
    <property type="entry name" value="WH-like_DNA-bd_sf"/>
</dbReference>
<dbReference type="InterPro" id="IPR016032">
    <property type="entry name" value="Sig_transdc_resp-reg_C-effctor"/>
</dbReference>
<comment type="caution">
    <text evidence="5">The sequence shown here is derived from an EMBL/GenBank/DDBJ whole genome shotgun (WGS) entry which is preliminary data.</text>
</comment>
<feature type="DNA-binding region" description="OmpR/PhoB-type" evidence="2">
    <location>
        <begin position="1"/>
        <end position="100"/>
    </location>
</feature>
<dbReference type="SUPFAM" id="SSF46894">
    <property type="entry name" value="C-terminal effector domain of the bipartite response regulators"/>
    <property type="match status" value="1"/>
</dbReference>
<dbReference type="CDD" id="cd00383">
    <property type="entry name" value="trans_reg_C"/>
    <property type="match status" value="1"/>
</dbReference>
<reference evidence="5 6" key="1">
    <citation type="submission" date="2023-09" db="EMBL/GenBank/DDBJ databases">
        <authorList>
            <person name="Rey-Velasco X."/>
        </authorList>
    </citation>
    <scope>NUCLEOTIDE SEQUENCE [LARGE SCALE GENOMIC DNA]</scope>
    <source>
        <strain evidence="5 6">P117</strain>
    </source>
</reference>